<keyword evidence="2" id="KW-1185">Reference proteome</keyword>
<proteinExistence type="predicted"/>
<name>A0A1V2UZC6_9GAMM</name>
<dbReference type="RefSeq" id="WP_077168831.1">
    <property type="nucleotide sequence ID" value="NZ_LFZS01000003.1"/>
</dbReference>
<comment type="caution">
    <text evidence="1">The sequence shown here is derived from an EMBL/GenBank/DDBJ whole genome shotgun (WGS) entry which is preliminary data.</text>
</comment>
<organism evidence="1 2">
    <name type="scientific">Acinetobacter genomosp. 33YU</name>
    <dbReference type="NCBI Taxonomy" id="1675530"/>
    <lineage>
        <taxon>Bacteria</taxon>
        <taxon>Pseudomonadati</taxon>
        <taxon>Pseudomonadota</taxon>
        <taxon>Gammaproteobacteria</taxon>
        <taxon>Moraxellales</taxon>
        <taxon>Moraxellaceae</taxon>
        <taxon>Acinetobacter</taxon>
    </lineage>
</organism>
<dbReference type="Proteomes" id="UP000189376">
    <property type="component" value="Unassembled WGS sequence"/>
</dbReference>
<dbReference type="AlphaFoldDB" id="A0A1V2UZC6"/>
<dbReference type="EMBL" id="LFZS01000003">
    <property type="protein sequence ID" value="ONN55304.1"/>
    <property type="molecule type" value="Genomic_DNA"/>
</dbReference>
<evidence type="ECO:0000313" key="2">
    <source>
        <dbReference type="Proteomes" id="UP000189376"/>
    </source>
</evidence>
<gene>
    <name evidence="1" type="ORF">AC058_05575</name>
</gene>
<protein>
    <submittedName>
        <fullName evidence="1">Uncharacterized protein</fullName>
    </submittedName>
</protein>
<accession>A0A1V2UZC6</accession>
<evidence type="ECO:0000313" key="1">
    <source>
        <dbReference type="EMBL" id="ONN55304.1"/>
    </source>
</evidence>
<sequence length="173" mass="19652">MKLTFIFIFGCISMHSYCAVNLDRKNYLDFNSINLKDKSYIIDNKYSDINFSSKGIAKDQMGSCTTFSDFNNSISYTLNNQKLVEVLIGSENKSIYTSKNIRNGMGVENIYKNYKSYNIKKMKSDGAGDSQDDYTYIVTDNLQKNNSLIFDVVHGKIQGIHLGKKGFDLSDCE</sequence>
<reference evidence="1 2" key="1">
    <citation type="submission" date="2015-07" db="EMBL/GenBank/DDBJ databases">
        <title>Acinetobacter yuneri, a novel member of Acinetobacter calcoaceticus-Acinetobacter baumannii complex isolated from clinical specimen.</title>
        <authorList>
            <person name="Yu Y."/>
        </authorList>
    </citation>
    <scope>NUCLEOTIDE SEQUENCE [LARGE SCALE GENOMIC DNA]</scope>
    <source>
        <strain evidence="1 2">A362</strain>
    </source>
</reference>